<organism evidence="1">
    <name type="scientific">marine sediment metagenome</name>
    <dbReference type="NCBI Taxonomy" id="412755"/>
    <lineage>
        <taxon>unclassified sequences</taxon>
        <taxon>metagenomes</taxon>
        <taxon>ecological metagenomes</taxon>
    </lineage>
</organism>
<dbReference type="AlphaFoldDB" id="A0A0F9JZD6"/>
<comment type="caution">
    <text evidence="1">The sequence shown here is derived from an EMBL/GenBank/DDBJ whole genome shotgun (WGS) entry which is preliminary data.</text>
</comment>
<proteinExistence type="predicted"/>
<gene>
    <name evidence="1" type="ORF">LCGC14_1467410</name>
</gene>
<sequence length="65" mass="7440">MGFEERYEIGGPANGVIGYRSTRQKALELATRWAERSMKVTVYDRMAHKGSPELWDPEGVPLSWK</sequence>
<name>A0A0F9JZD6_9ZZZZ</name>
<evidence type="ECO:0000313" key="1">
    <source>
        <dbReference type="EMBL" id="KKM67806.1"/>
    </source>
</evidence>
<dbReference type="EMBL" id="LAZR01010283">
    <property type="protein sequence ID" value="KKM67806.1"/>
    <property type="molecule type" value="Genomic_DNA"/>
</dbReference>
<accession>A0A0F9JZD6</accession>
<protein>
    <submittedName>
        <fullName evidence="1">Uncharacterized protein</fullName>
    </submittedName>
</protein>
<reference evidence="1" key="1">
    <citation type="journal article" date="2015" name="Nature">
        <title>Complex archaea that bridge the gap between prokaryotes and eukaryotes.</title>
        <authorList>
            <person name="Spang A."/>
            <person name="Saw J.H."/>
            <person name="Jorgensen S.L."/>
            <person name="Zaremba-Niedzwiedzka K."/>
            <person name="Martijn J."/>
            <person name="Lind A.E."/>
            <person name="van Eijk R."/>
            <person name="Schleper C."/>
            <person name="Guy L."/>
            <person name="Ettema T.J."/>
        </authorList>
    </citation>
    <scope>NUCLEOTIDE SEQUENCE</scope>
</reference>